<organism evidence="14 16">
    <name type="scientific">Schizosaccharomyces japonicus (strain yFS275 / FY16936)</name>
    <name type="common">Fission yeast</name>
    <dbReference type="NCBI Taxonomy" id="402676"/>
    <lineage>
        <taxon>Eukaryota</taxon>
        <taxon>Fungi</taxon>
        <taxon>Dikarya</taxon>
        <taxon>Ascomycota</taxon>
        <taxon>Taphrinomycotina</taxon>
        <taxon>Schizosaccharomycetes</taxon>
        <taxon>Schizosaccharomycetales</taxon>
        <taxon>Schizosaccharomycetaceae</taxon>
        <taxon>Schizosaccharomyces</taxon>
    </lineage>
</organism>
<keyword evidence="16" id="KW-1185">Reference proteome</keyword>
<dbReference type="GO" id="GO:0004674">
    <property type="term" value="F:protein serine/threonine kinase activity"/>
    <property type="evidence" value="ECO:0000318"/>
    <property type="project" value="GO_Central"/>
</dbReference>
<protein>
    <recommendedName>
        <fullName evidence="1">non-specific serine/threonine protein kinase</fullName>
        <ecNumber evidence="1">2.7.11.1</ecNumber>
    </recommendedName>
</protein>
<dbReference type="AlphaFoldDB" id="B6K4Z4"/>
<dbReference type="SUPFAM" id="SSF56112">
    <property type="entry name" value="Protein kinase-like (PK-like)"/>
    <property type="match status" value="1"/>
</dbReference>
<dbReference type="JaponicusDB" id="SJAG_03709">
    <property type="gene designation" value="ppk33"/>
</dbReference>
<feature type="region of interest" description="Disordered" evidence="12">
    <location>
        <begin position="1"/>
        <end position="22"/>
    </location>
</feature>
<evidence type="ECO:0000256" key="3">
    <source>
        <dbReference type="ARBA" id="ARBA00022553"/>
    </source>
</evidence>
<evidence type="ECO:0000256" key="8">
    <source>
        <dbReference type="ARBA" id="ARBA00047899"/>
    </source>
</evidence>
<reference evidence="14 16" key="1">
    <citation type="journal article" date="2011" name="Science">
        <title>Comparative functional genomics of the fission yeasts.</title>
        <authorList>
            <person name="Rhind N."/>
            <person name="Chen Z."/>
            <person name="Yassour M."/>
            <person name="Thompson D.A."/>
            <person name="Haas B.J."/>
            <person name="Habib N."/>
            <person name="Wapinski I."/>
            <person name="Roy S."/>
            <person name="Lin M.F."/>
            <person name="Heiman D.I."/>
            <person name="Young S.K."/>
            <person name="Furuya K."/>
            <person name="Guo Y."/>
            <person name="Pidoux A."/>
            <person name="Chen H.M."/>
            <person name="Robbertse B."/>
            <person name="Goldberg J.M."/>
            <person name="Aoki K."/>
            <person name="Bayne E.H."/>
            <person name="Berlin A.M."/>
            <person name="Desjardins C.A."/>
            <person name="Dobbs E."/>
            <person name="Dukaj L."/>
            <person name="Fan L."/>
            <person name="FitzGerald M.G."/>
            <person name="French C."/>
            <person name="Gujja S."/>
            <person name="Hansen K."/>
            <person name="Keifenheim D."/>
            <person name="Levin J.Z."/>
            <person name="Mosher R.A."/>
            <person name="Mueller C.A."/>
            <person name="Pfiffner J."/>
            <person name="Priest M."/>
            <person name="Russ C."/>
            <person name="Smialowska A."/>
            <person name="Swoboda P."/>
            <person name="Sykes S.M."/>
            <person name="Vaughn M."/>
            <person name="Vengrova S."/>
            <person name="Yoder R."/>
            <person name="Zeng Q."/>
            <person name="Allshire R."/>
            <person name="Baulcombe D."/>
            <person name="Birren B.W."/>
            <person name="Brown W."/>
            <person name="Ekwall K."/>
            <person name="Kellis M."/>
            <person name="Leatherwood J."/>
            <person name="Levin H."/>
            <person name="Margalit H."/>
            <person name="Martienssen R."/>
            <person name="Nieduszynski C.A."/>
            <person name="Spatafora J.W."/>
            <person name="Friedman N."/>
            <person name="Dalgaard J.Z."/>
            <person name="Baumann P."/>
            <person name="Niki H."/>
            <person name="Regev A."/>
            <person name="Nusbaum C."/>
        </authorList>
    </citation>
    <scope>NUCLEOTIDE SEQUENCE [LARGE SCALE GENOMIC DNA]</scope>
    <source>
        <strain evidence="16">yFS275 / FY16936</strain>
    </source>
</reference>
<evidence type="ECO:0000256" key="1">
    <source>
        <dbReference type="ARBA" id="ARBA00012513"/>
    </source>
</evidence>
<evidence type="ECO:0000313" key="14">
    <source>
        <dbReference type="EMBL" id="EEB08551.1"/>
    </source>
</evidence>
<dbReference type="OrthoDB" id="354826at2759"/>
<evidence type="ECO:0000256" key="10">
    <source>
        <dbReference type="PROSITE-ProRule" id="PRU10141"/>
    </source>
</evidence>
<dbReference type="OMA" id="WSVGITF"/>
<evidence type="ECO:0000313" key="16">
    <source>
        <dbReference type="Proteomes" id="UP000001744"/>
    </source>
</evidence>
<dbReference type="InterPro" id="IPR011009">
    <property type="entry name" value="Kinase-like_dom_sf"/>
</dbReference>
<dbReference type="EMBL" id="KE651167">
    <property type="protein sequence ID" value="EEB08551.1"/>
    <property type="molecule type" value="Genomic_DNA"/>
</dbReference>
<evidence type="ECO:0000256" key="2">
    <source>
        <dbReference type="ARBA" id="ARBA00022527"/>
    </source>
</evidence>
<keyword evidence="7 10" id="KW-0067">ATP-binding</keyword>
<dbReference type="HOGENOM" id="CLU_000288_63_5_1"/>
<comment type="catalytic activity">
    <reaction evidence="8">
        <text>L-threonyl-[protein] + ATP = O-phospho-L-threonyl-[protein] + ADP + H(+)</text>
        <dbReference type="Rhea" id="RHEA:46608"/>
        <dbReference type="Rhea" id="RHEA-COMP:11060"/>
        <dbReference type="Rhea" id="RHEA-COMP:11605"/>
        <dbReference type="ChEBI" id="CHEBI:15378"/>
        <dbReference type="ChEBI" id="CHEBI:30013"/>
        <dbReference type="ChEBI" id="CHEBI:30616"/>
        <dbReference type="ChEBI" id="CHEBI:61977"/>
        <dbReference type="ChEBI" id="CHEBI:456216"/>
        <dbReference type="EC" id="2.7.11.1"/>
    </reaction>
</comment>
<dbReference type="PANTHER" id="PTHR24356">
    <property type="entry name" value="SERINE/THREONINE-PROTEIN KINASE"/>
    <property type="match status" value="1"/>
</dbReference>
<evidence type="ECO:0000259" key="13">
    <source>
        <dbReference type="PROSITE" id="PS50011"/>
    </source>
</evidence>
<keyword evidence="6 14" id="KW-0418">Kinase</keyword>
<dbReference type="VEuPathDB" id="FungiDB:SJAG_03709"/>
<evidence type="ECO:0000256" key="7">
    <source>
        <dbReference type="ARBA" id="ARBA00022840"/>
    </source>
</evidence>
<dbReference type="InterPro" id="IPR050236">
    <property type="entry name" value="Ser_Thr_kinase_AGC"/>
</dbReference>
<dbReference type="GO" id="GO:0007010">
    <property type="term" value="P:cytoskeleton organization"/>
    <property type="evidence" value="ECO:0007669"/>
    <property type="project" value="UniProtKB-ARBA"/>
</dbReference>
<feature type="binding site" evidence="10">
    <location>
        <position position="61"/>
    </location>
    <ligand>
        <name>ATP</name>
        <dbReference type="ChEBI" id="CHEBI:30616"/>
    </ligand>
</feature>
<dbReference type="Gene3D" id="1.10.510.10">
    <property type="entry name" value="Transferase(Phosphotransferase) domain 1"/>
    <property type="match status" value="1"/>
</dbReference>
<evidence type="ECO:0000256" key="5">
    <source>
        <dbReference type="ARBA" id="ARBA00022741"/>
    </source>
</evidence>
<dbReference type="Proteomes" id="UP000001744">
    <property type="component" value="Unassembled WGS sequence"/>
</dbReference>
<dbReference type="PROSITE" id="PS00108">
    <property type="entry name" value="PROTEIN_KINASE_ST"/>
    <property type="match status" value="1"/>
</dbReference>
<dbReference type="GO" id="GO:0038202">
    <property type="term" value="P:TORC1 signaling"/>
    <property type="evidence" value="ECO:0000318"/>
    <property type="project" value="GO_Central"/>
</dbReference>
<dbReference type="GO" id="GO:0005654">
    <property type="term" value="C:nucleoplasm"/>
    <property type="evidence" value="ECO:0000318"/>
    <property type="project" value="GO_Central"/>
</dbReference>
<comment type="similarity">
    <text evidence="11">Belongs to the protein kinase superfamily.</text>
</comment>
<dbReference type="InterPro" id="IPR017441">
    <property type="entry name" value="Protein_kinase_ATP_BS"/>
</dbReference>
<dbReference type="GO" id="GO:0005524">
    <property type="term" value="F:ATP binding"/>
    <property type="evidence" value="ECO:0007669"/>
    <property type="project" value="UniProtKB-UniRule"/>
</dbReference>
<dbReference type="RefSeq" id="XP_002174844.1">
    <property type="nucleotide sequence ID" value="XM_002174808.2"/>
</dbReference>
<dbReference type="Pfam" id="PF00069">
    <property type="entry name" value="Pkinase"/>
    <property type="match status" value="1"/>
</dbReference>
<dbReference type="eggNOG" id="KOG0598">
    <property type="taxonomic scope" value="Eukaryota"/>
</dbReference>
<dbReference type="STRING" id="402676.B6K4Z4"/>
<name>B6K4Z4_SCHJY</name>
<dbReference type="SMART" id="SM00220">
    <property type="entry name" value="S_TKc"/>
    <property type="match status" value="1"/>
</dbReference>
<evidence type="ECO:0000256" key="9">
    <source>
        <dbReference type="ARBA" id="ARBA00048679"/>
    </source>
</evidence>
<proteinExistence type="inferred from homology"/>
<comment type="catalytic activity">
    <reaction evidence="9">
        <text>L-seryl-[protein] + ATP = O-phospho-L-seryl-[protein] + ADP + H(+)</text>
        <dbReference type="Rhea" id="RHEA:17989"/>
        <dbReference type="Rhea" id="RHEA-COMP:9863"/>
        <dbReference type="Rhea" id="RHEA-COMP:11604"/>
        <dbReference type="ChEBI" id="CHEBI:15378"/>
        <dbReference type="ChEBI" id="CHEBI:29999"/>
        <dbReference type="ChEBI" id="CHEBI:30616"/>
        <dbReference type="ChEBI" id="CHEBI:83421"/>
        <dbReference type="ChEBI" id="CHEBI:456216"/>
        <dbReference type="EC" id="2.7.11.1"/>
    </reaction>
</comment>
<dbReference type="GO" id="GO:0005737">
    <property type="term" value="C:cytoplasm"/>
    <property type="evidence" value="ECO:0000318"/>
    <property type="project" value="GO_Central"/>
</dbReference>
<evidence type="ECO:0000256" key="4">
    <source>
        <dbReference type="ARBA" id="ARBA00022679"/>
    </source>
</evidence>
<dbReference type="PROSITE" id="PS00107">
    <property type="entry name" value="PROTEIN_KINASE_ATP"/>
    <property type="match status" value="1"/>
</dbReference>
<dbReference type="Gene3D" id="3.30.200.20">
    <property type="entry name" value="Phosphorylase Kinase, domain 1"/>
    <property type="match status" value="1"/>
</dbReference>
<feature type="domain" description="Protein kinase" evidence="13">
    <location>
        <begin position="27"/>
        <end position="292"/>
    </location>
</feature>
<dbReference type="GeneID" id="7052225"/>
<sequence length="328" mass="37875">MGVSHSVQTSSGEENGNGSDSWQLSNFKERQVIGKGTWGTVRIIKHKGTKEKFALKKIVKKEKSPKQMVKLRRECEILRELSNPLVCQLRDSFEDNNSVYIITDLMSGGDLRYHISQHRFEERVLQFWLAEIAAAILYIHSRNIIHRDIKPDNILLDHLGHCHLADFNVAQKVDPEQPVATGVAGTPAYMAPEFFFFQQCSFEADWWSLGVVMYECFHQERPFDGSAAYDWMQKDEQERQKMLPDIEQMFVPKFSKDAMSNEAEDAAKKFLRANSKQRLGHHPADVFQHSFFHNFPLSDLNQCKIPPLYRPCQTKLNADPILELEAYI</sequence>
<dbReference type="PROSITE" id="PS50011">
    <property type="entry name" value="PROTEIN_KINASE_DOM"/>
    <property type="match status" value="1"/>
</dbReference>
<gene>
    <name evidence="15" type="primary">ppk33</name>
    <name evidence="14" type="ORF">SJAG_03709</name>
</gene>
<dbReference type="InterPro" id="IPR000719">
    <property type="entry name" value="Prot_kinase_dom"/>
</dbReference>
<dbReference type="EC" id="2.7.11.1" evidence="1"/>
<keyword evidence="3" id="KW-0597">Phosphoprotein</keyword>
<keyword evidence="2 11" id="KW-0723">Serine/threonine-protein kinase</keyword>
<evidence type="ECO:0000256" key="12">
    <source>
        <dbReference type="SAM" id="MobiDB-lite"/>
    </source>
</evidence>
<evidence type="ECO:0000256" key="6">
    <source>
        <dbReference type="ARBA" id="ARBA00022777"/>
    </source>
</evidence>
<evidence type="ECO:0000256" key="11">
    <source>
        <dbReference type="RuleBase" id="RU000304"/>
    </source>
</evidence>
<evidence type="ECO:0000313" key="15">
    <source>
        <dbReference type="JaponicusDB" id="SJAG_03709"/>
    </source>
</evidence>
<dbReference type="FunFam" id="3.30.200.20:FF:000042">
    <property type="entry name" value="Aurora kinase A"/>
    <property type="match status" value="1"/>
</dbReference>
<accession>B6K4Z4</accession>
<dbReference type="PANTHER" id="PTHR24356:SF422">
    <property type="entry name" value="PROTEIN KINASE DOMAIN-CONTAINING PROTEIN"/>
    <property type="match status" value="1"/>
</dbReference>
<feature type="compositionally biased region" description="Low complexity" evidence="12">
    <location>
        <begin position="10"/>
        <end position="19"/>
    </location>
</feature>
<dbReference type="InterPro" id="IPR008271">
    <property type="entry name" value="Ser/Thr_kinase_AS"/>
</dbReference>
<dbReference type="FunFam" id="1.10.510.10:FF:000024">
    <property type="entry name" value="Probable serine/threonine-protein kinase cot-1"/>
    <property type="match status" value="1"/>
</dbReference>
<keyword evidence="5 10" id="KW-0547">Nucleotide-binding</keyword>
<keyword evidence="4" id="KW-0808">Transferase</keyword>